<dbReference type="AlphaFoldDB" id="A0A2U1MUV2"/>
<organism evidence="1 2">
    <name type="scientific">Artemisia annua</name>
    <name type="common">Sweet wormwood</name>
    <dbReference type="NCBI Taxonomy" id="35608"/>
    <lineage>
        <taxon>Eukaryota</taxon>
        <taxon>Viridiplantae</taxon>
        <taxon>Streptophyta</taxon>
        <taxon>Embryophyta</taxon>
        <taxon>Tracheophyta</taxon>
        <taxon>Spermatophyta</taxon>
        <taxon>Magnoliopsida</taxon>
        <taxon>eudicotyledons</taxon>
        <taxon>Gunneridae</taxon>
        <taxon>Pentapetalae</taxon>
        <taxon>asterids</taxon>
        <taxon>campanulids</taxon>
        <taxon>Asterales</taxon>
        <taxon>Asteraceae</taxon>
        <taxon>Asteroideae</taxon>
        <taxon>Anthemideae</taxon>
        <taxon>Artemisiinae</taxon>
        <taxon>Artemisia</taxon>
    </lineage>
</organism>
<sequence>MPDLFWNLSSLVRLDLSFNTFHGAVPPIVKKLCKLSVLNLSQNRFVGDLQSLMGNMSDCMLNSLKDLNLGVNQLNGSIPNKLGAFKKLERLFLLENVLSGPIPPSLGGLSSLKELSKFHQTEESNLNEVFFKFVSFECKLSMDSSLPTAGNFCKLMQRRSTFSNWLQTQSNLLALDLSNSSIRDTTPEWYVMVNSNKFEGSVTSFPSNVQLLDLSDNLLSGNVTQTNNEPGSANC</sequence>
<dbReference type="STRING" id="35608.A0A2U1MUV2"/>
<accession>A0A2U1MUV2</accession>
<evidence type="ECO:0000313" key="1">
    <source>
        <dbReference type="EMBL" id="PWA64996.1"/>
    </source>
</evidence>
<dbReference type="InterPro" id="IPR001611">
    <property type="entry name" value="Leu-rich_rpt"/>
</dbReference>
<dbReference type="InterPro" id="IPR032675">
    <property type="entry name" value="LRR_dom_sf"/>
</dbReference>
<reference evidence="1 2" key="1">
    <citation type="journal article" date="2018" name="Mol. Plant">
        <title>The genome of Artemisia annua provides insight into the evolution of Asteraceae family and artemisinin biosynthesis.</title>
        <authorList>
            <person name="Shen Q."/>
            <person name="Zhang L."/>
            <person name="Liao Z."/>
            <person name="Wang S."/>
            <person name="Yan T."/>
            <person name="Shi P."/>
            <person name="Liu M."/>
            <person name="Fu X."/>
            <person name="Pan Q."/>
            <person name="Wang Y."/>
            <person name="Lv Z."/>
            <person name="Lu X."/>
            <person name="Zhang F."/>
            <person name="Jiang W."/>
            <person name="Ma Y."/>
            <person name="Chen M."/>
            <person name="Hao X."/>
            <person name="Li L."/>
            <person name="Tang Y."/>
            <person name="Lv G."/>
            <person name="Zhou Y."/>
            <person name="Sun X."/>
            <person name="Brodelius P.E."/>
            <person name="Rose J.K.C."/>
            <person name="Tang K."/>
        </authorList>
    </citation>
    <scope>NUCLEOTIDE SEQUENCE [LARGE SCALE GENOMIC DNA]</scope>
    <source>
        <strain evidence="2">cv. Huhao1</strain>
        <tissue evidence="1">Leaf</tissue>
    </source>
</reference>
<comment type="caution">
    <text evidence="1">The sequence shown here is derived from an EMBL/GenBank/DDBJ whole genome shotgun (WGS) entry which is preliminary data.</text>
</comment>
<keyword evidence="2" id="KW-1185">Reference proteome</keyword>
<name>A0A2U1MUV2_ARTAN</name>
<dbReference type="OrthoDB" id="1706439at2759"/>
<dbReference type="Proteomes" id="UP000245207">
    <property type="component" value="Unassembled WGS sequence"/>
</dbReference>
<dbReference type="PANTHER" id="PTHR48065">
    <property type="entry name" value="OS10G0469600 PROTEIN"/>
    <property type="match status" value="1"/>
</dbReference>
<proteinExistence type="predicted"/>
<dbReference type="EMBL" id="PKPP01004310">
    <property type="protein sequence ID" value="PWA64996.1"/>
    <property type="molecule type" value="Genomic_DNA"/>
</dbReference>
<dbReference type="Pfam" id="PF00560">
    <property type="entry name" value="LRR_1"/>
    <property type="match status" value="1"/>
</dbReference>
<dbReference type="SUPFAM" id="SSF52058">
    <property type="entry name" value="L domain-like"/>
    <property type="match status" value="1"/>
</dbReference>
<evidence type="ECO:0000313" key="2">
    <source>
        <dbReference type="Proteomes" id="UP000245207"/>
    </source>
</evidence>
<protein>
    <submittedName>
        <fullName evidence="1">Leucine-rich repeat domain, L domain-like protein</fullName>
    </submittedName>
</protein>
<gene>
    <name evidence="1" type="ORF">CTI12_AA341370</name>
</gene>
<dbReference type="PANTHER" id="PTHR48065:SF11">
    <property type="entry name" value="OS11G0213300 PROTEIN"/>
    <property type="match status" value="1"/>
</dbReference>
<dbReference type="Gene3D" id="3.80.10.10">
    <property type="entry name" value="Ribonuclease Inhibitor"/>
    <property type="match status" value="1"/>
</dbReference>